<gene>
    <name evidence="7" type="ORF">DFR50_107155</name>
</gene>
<comment type="caution">
    <text evidence="7">The sequence shown here is derived from an EMBL/GenBank/DDBJ whole genome shotgun (WGS) entry which is preliminary data.</text>
</comment>
<dbReference type="Pfam" id="PF00005">
    <property type="entry name" value="ABC_tran"/>
    <property type="match status" value="1"/>
</dbReference>
<evidence type="ECO:0000256" key="1">
    <source>
        <dbReference type="ARBA" id="ARBA00005417"/>
    </source>
</evidence>
<dbReference type="PANTHER" id="PTHR43820:SF4">
    <property type="entry name" value="HIGH-AFFINITY BRANCHED-CHAIN AMINO ACID TRANSPORT ATP-BINDING PROTEIN LIVF"/>
    <property type="match status" value="1"/>
</dbReference>
<dbReference type="Proteomes" id="UP000253529">
    <property type="component" value="Unassembled WGS sequence"/>
</dbReference>
<keyword evidence="8" id="KW-1185">Reference proteome</keyword>
<dbReference type="EMBL" id="QNRK01000007">
    <property type="protein sequence ID" value="RBP15885.1"/>
    <property type="molecule type" value="Genomic_DNA"/>
</dbReference>
<evidence type="ECO:0000256" key="3">
    <source>
        <dbReference type="ARBA" id="ARBA00022741"/>
    </source>
</evidence>
<evidence type="ECO:0000313" key="7">
    <source>
        <dbReference type="EMBL" id="RBP15885.1"/>
    </source>
</evidence>
<dbReference type="PANTHER" id="PTHR43820">
    <property type="entry name" value="HIGH-AFFINITY BRANCHED-CHAIN AMINO ACID TRANSPORT ATP-BINDING PROTEIN LIVF"/>
    <property type="match status" value="1"/>
</dbReference>
<dbReference type="SUPFAM" id="SSF52540">
    <property type="entry name" value="P-loop containing nucleoside triphosphate hydrolases"/>
    <property type="match status" value="1"/>
</dbReference>
<dbReference type="PROSITE" id="PS50893">
    <property type="entry name" value="ABC_TRANSPORTER_2"/>
    <property type="match status" value="1"/>
</dbReference>
<dbReference type="GO" id="GO:0005524">
    <property type="term" value="F:ATP binding"/>
    <property type="evidence" value="ECO:0007669"/>
    <property type="project" value="UniProtKB-KW"/>
</dbReference>
<dbReference type="InterPro" id="IPR052156">
    <property type="entry name" value="BCAA_Transport_ATP-bd_LivF"/>
</dbReference>
<accession>A0A366FQ76</accession>
<evidence type="ECO:0000313" key="8">
    <source>
        <dbReference type="Proteomes" id="UP000253529"/>
    </source>
</evidence>
<sequence>MSALLRVERLSGGYEPVQVFRDVDLVVEDRACVGLFGPNGHGKTTLLRTISGLIDPWSGDVIFDGVVLNRPGERRSRSSRNLNYDILVRRRMDPTRVARAGLVHVAQGSPLFPELTVAETLSVAVTAARAGGRAADVDMPYVLFPQLKARRQSKARFLSGGERQMLAMACGMLAAPRLLMLDEPTLGLSPKLRVELADAVHAIRATGVPIILVDQDIEFLRDLVDVLNIFDHGSISAAMARADIPDHDAVMAQMFGGAR</sequence>
<feature type="domain" description="ABC transporter" evidence="6">
    <location>
        <begin position="5"/>
        <end position="257"/>
    </location>
</feature>
<organism evidence="7 8">
    <name type="scientific">Roseiarcus fermentans</name>
    <dbReference type="NCBI Taxonomy" id="1473586"/>
    <lineage>
        <taxon>Bacteria</taxon>
        <taxon>Pseudomonadati</taxon>
        <taxon>Pseudomonadota</taxon>
        <taxon>Alphaproteobacteria</taxon>
        <taxon>Hyphomicrobiales</taxon>
        <taxon>Roseiarcaceae</taxon>
        <taxon>Roseiarcus</taxon>
    </lineage>
</organism>
<proteinExistence type="inferred from homology"/>
<dbReference type="RefSeq" id="WP_113888699.1">
    <property type="nucleotide sequence ID" value="NZ_QNRK01000007.1"/>
</dbReference>
<keyword evidence="5" id="KW-0029">Amino-acid transport</keyword>
<name>A0A366FQ76_9HYPH</name>
<dbReference type="AlphaFoldDB" id="A0A366FQ76"/>
<dbReference type="GO" id="GO:0015807">
    <property type="term" value="P:L-amino acid transport"/>
    <property type="evidence" value="ECO:0007669"/>
    <property type="project" value="TreeGrafter"/>
</dbReference>
<dbReference type="Gene3D" id="3.40.50.300">
    <property type="entry name" value="P-loop containing nucleotide triphosphate hydrolases"/>
    <property type="match status" value="1"/>
</dbReference>
<dbReference type="PROSITE" id="PS00211">
    <property type="entry name" value="ABC_TRANSPORTER_1"/>
    <property type="match status" value="1"/>
</dbReference>
<dbReference type="InterPro" id="IPR027417">
    <property type="entry name" value="P-loop_NTPase"/>
</dbReference>
<protein>
    <submittedName>
        <fullName evidence="7">Branched-chain amino acid transport system ATP-binding protein</fullName>
    </submittedName>
</protein>
<evidence type="ECO:0000259" key="6">
    <source>
        <dbReference type="PROSITE" id="PS50893"/>
    </source>
</evidence>
<dbReference type="InterPro" id="IPR017871">
    <property type="entry name" value="ABC_transporter-like_CS"/>
</dbReference>
<evidence type="ECO:0000256" key="4">
    <source>
        <dbReference type="ARBA" id="ARBA00022840"/>
    </source>
</evidence>
<evidence type="ECO:0000256" key="5">
    <source>
        <dbReference type="ARBA" id="ARBA00022970"/>
    </source>
</evidence>
<dbReference type="SMART" id="SM00382">
    <property type="entry name" value="AAA"/>
    <property type="match status" value="1"/>
</dbReference>
<keyword evidence="3" id="KW-0547">Nucleotide-binding</keyword>
<dbReference type="InterPro" id="IPR003439">
    <property type="entry name" value="ABC_transporter-like_ATP-bd"/>
</dbReference>
<evidence type="ECO:0000256" key="2">
    <source>
        <dbReference type="ARBA" id="ARBA00022448"/>
    </source>
</evidence>
<keyword evidence="4 7" id="KW-0067">ATP-binding</keyword>
<dbReference type="GO" id="GO:0015658">
    <property type="term" value="F:branched-chain amino acid transmembrane transporter activity"/>
    <property type="evidence" value="ECO:0007669"/>
    <property type="project" value="TreeGrafter"/>
</dbReference>
<reference evidence="7 8" key="1">
    <citation type="submission" date="2018-06" db="EMBL/GenBank/DDBJ databases">
        <title>Genomic Encyclopedia of Type Strains, Phase IV (KMG-IV): sequencing the most valuable type-strain genomes for metagenomic binning, comparative biology and taxonomic classification.</title>
        <authorList>
            <person name="Goeker M."/>
        </authorList>
    </citation>
    <scope>NUCLEOTIDE SEQUENCE [LARGE SCALE GENOMIC DNA]</scope>
    <source>
        <strain evidence="7 8">DSM 24875</strain>
    </source>
</reference>
<keyword evidence="2" id="KW-0813">Transport</keyword>
<dbReference type="OrthoDB" id="9806149at2"/>
<dbReference type="InterPro" id="IPR003593">
    <property type="entry name" value="AAA+_ATPase"/>
</dbReference>
<comment type="similarity">
    <text evidence="1">Belongs to the ABC transporter superfamily.</text>
</comment>
<dbReference type="GO" id="GO:0016887">
    <property type="term" value="F:ATP hydrolysis activity"/>
    <property type="evidence" value="ECO:0007669"/>
    <property type="project" value="InterPro"/>
</dbReference>